<accession>U5NVZ3</accession>
<evidence type="ECO:0000256" key="1">
    <source>
        <dbReference type="SAM" id="SignalP"/>
    </source>
</evidence>
<sequence>MATLTFHPAVLTAALHAGSAAARLAATTTDPDGGGVAIASQPDGSLTITSGTPASFSRAYADPADDTDPDEAPLPPLVMGLHSVAGFRRHLAQCDPTDRIELRADPVGVSLIKNGWLNLTSASNRAGALTPWTYTDQPALALNAEIPAHLTELHRSLAAALDGHGHPDPEDTLEVYVEAEAPHGLSWHLGDWALGHTDPR</sequence>
<keyword evidence="2" id="KW-0614">Plasmid</keyword>
<evidence type="ECO:0000313" key="2">
    <source>
        <dbReference type="EMBL" id="AGY35502.1"/>
    </source>
</evidence>
<geneLocation type="plasmid" evidence="2">
    <name>pLMV7</name>
</geneLocation>
<name>U5NVZ3_9MICC</name>
<dbReference type="EMBL" id="KF577591">
    <property type="protein sequence ID" value="AGY35502.1"/>
    <property type="molecule type" value="Genomic_DNA"/>
</dbReference>
<keyword evidence="1" id="KW-0732">Signal</keyword>
<gene>
    <name evidence="2" type="ORF">LMV7_p00810</name>
</gene>
<dbReference type="RefSeq" id="WP_023190148.1">
    <property type="nucleotide sequence ID" value="NC_022599.1"/>
</dbReference>
<feature type="chain" id="PRO_5004663194" evidence="1">
    <location>
        <begin position="23"/>
        <end position="200"/>
    </location>
</feature>
<organism evidence="2">
    <name type="scientific">Micrococcus sp. V7</name>
    <dbReference type="NCBI Taxonomy" id="404582"/>
    <lineage>
        <taxon>Bacteria</taxon>
        <taxon>Bacillati</taxon>
        <taxon>Actinomycetota</taxon>
        <taxon>Actinomycetes</taxon>
        <taxon>Micrococcales</taxon>
        <taxon>Micrococcaceae</taxon>
        <taxon>Micrococcus</taxon>
    </lineage>
</organism>
<dbReference type="AlphaFoldDB" id="U5NVZ3"/>
<protein>
    <submittedName>
        <fullName evidence="2">Uncharacterized protein</fullName>
    </submittedName>
</protein>
<feature type="signal peptide" evidence="1">
    <location>
        <begin position="1"/>
        <end position="22"/>
    </location>
</feature>
<proteinExistence type="predicted"/>
<reference evidence="2" key="1">
    <citation type="journal article" date="2013" name="Genome Announc.">
        <title>First complete sequence of a giant linear plasmid from a micrococcus strain isolated from an extremely high-altitude lake.</title>
        <authorList>
            <person name="Dib J.R."/>
            <person name="Schuldes J."/>
            <person name="Thurmer A."/>
            <person name="Farias M.E."/>
            <person name="Daniel R."/>
            <person name="Meinhardt F."/>
        </authorList>
    </citation>
    <scope>NUCLEOTIDE SEQUENCE</scope>
    <source>
        <strain evidence="2">V7</strain>
        <plasmid evidence="2">pLMV7</plasmid>
    </source>
</reference>